<feature type="transmembrane region" description="Helical" evidence="1">
    <location>
        <begin position="193"/>
        <end position="223"/>
    </location>
</feature>
<feature type="transmembrane region" description="Helical" evidence="1">
    <location>
        <begin position="338"/>
        <end position="357"/>
    </location>
</feature>
<evidence type="ECO:0008006" key="4">
    <source>
        <dbReference type="Google" id="ProtNLM"/>
    </source>
</evidence>
<sequence>MKNGNNPVSSLPRVQNNKRLVAILTFAFACIFTVVCATWPDIYGFARPSQPGTPRQLFTSPVRLSDDVMISLRSSYILRGRGIPAFNRIDVAQPSTSYIAPYLFACLLKFLQPNVAIVFYALLGLFSVAGTAAIIVWYSRSTTNALLLVSLLVCTSTNFKFALNGWDHLFQGFVLAFATALSLKPGMTSRRMVAVSFLLVLSTLFRPDGLILSLGILAVAYLASTSSRQFLLFGAGPYIVLVGAALALNLHQFGHLTPTTTRLKFGAAPSLGYILKYIVANGILSYSALTLLVMLTVFYFAFSHTMSREKGLLVVSSCLVTAIIALYNSDYLSGARMIWSPVCQLAVLIAVSSPALLSSSKHRLKELLDIAPIYRRQPSASPPQSTTRGFRAFLAFMAVVVIGSLTSLIAQRHKNAVISHDSLYESTTAQEFFVSQWIAINLAPTDGSIGFFNLGVSYDLPRFEIADFNGVADESIATRKAKGGMPGHNKWNVSQTLNKWNPQAIIPGGPIDPTRPETRANSLSHAPYLLSNSKITGEYDYCYVPDSDGGIADKWGFYLRKDIATRHLDQLRCPTE</sequence>
<feature type="transmembrane region" description="Helical" evidence="1">
    <location>
        <begin position="392"/>
        <end position="410"/>
    </location>
</feature>
<dbReference type="PROSITE" id="PS51257">
    <property type="entry name" value="PROKAR_LIPOPROTEIN"/>
    <property type="match status" value="1"/>
</dbReference>
<protein>
    <recommendedName>
        <fullName evidence="4">Transmembrane protein</fullName>
    </recommendedName>
</protein>
<dbReference type="KEGG" id="tsa:AciPR4_1026"/>
<organism evidence="2 3">
    <name type="scientific">Terriglobus saanensis (strain ATCC BAA-1853 / DSM 23119 / SP1PR4)</name>
    <dbReference type="NCBI Taxonomy" id="401053"/>
    <lineage>
        <taxon>Bacteria</taxon>
        <taxon>Pseudomonadati</taxon>
        <taxon>Acidobacteriota</taxon>
        <taxon>Terriglobia</taxon>
        <taxon>Terriglobales</taxon>
        <taxon>Acidobacteriaceae</taxon>
        <taxon>Terriglobus</taxon>
    </lineage>
</organism>
<keyword evidence="3" id="KW-1185">Reference proteome</keyword>
<reference evidence="2 3" key="1">
    <citation type="journal article" date="2012" name="Stand. Genomic Sci.">
        <title>Complete genome sequence of Terriglobus saanensis type strain SP1PR4(T), an Acidobacteria from tundra soil.</title>
        <authorList>
            <person name="Rawat S.R."/>
            <person name="Mannisto M.K."/>
            <person name="Starovoytov V."/>
            <person name="Goodwin L."/>
            <person name="Nolan M."/>
            <person name="Hauser L."/>
            <person name="Land M."/>
            <person name="Davenport K.W."/>
            <person name="Woyke T."/>
            <person name="Haggblom M.M."/>
        </authorList>
    </citation>
    <scope>NUCLEOTIDE SEQUENCE</scope>
    <source>
        <strain evidence="3">ATCC BAA-1853 / DSM 23119 / SP1PR4</strain>
    </source>
</reference>
<dbReference type="HOGENOM" id="CLU_473215_0_0_0"/>
<feature type="transmembrane region" description="Helical" evidence="1">
    <location>
        <begin position="117"/>
        <end position="138"/>
    </location>
</feature>
<feature type="transmembrane region" description="Helical" evidence="1">
    <location>
        <begin position="145"/>
        <end position="163"/>
    </location>
</feature>
<feature type="transmembrane region" description="Helical" evidence="1">
    <location>
        <begin position="230"/>
        <end position="254"/>
    </location>
</feature>
<dbReference type="EMBL" id="CP002467">
    <property type="protein sequence ID" value="ADV81857.1"/>
    <property type="molecule type" value="Genomic_DNA"/>
</dbReference>
<feature type="transmembrane region" description="Helical" evidence="1">
    <location>
        <begin position="312"/>
        <end position="332"/>
    </location>
</feature>
<keyword evidence="1" id="KW-1133">Transmembrane helix</keyword>
<evidence type="ECO:0000256" key="1">
    <source>
        <dbReference type="SAM" id="Phobius"/>
    </source>
</evidence>
<gene>
    <name evidence="2" type="ordered locus">AciPR4_1026</name>
</gene>
<keyword evidence="1" id="KW-0472">Membrane</keyword>
<dbReference type="AlphaFoldDB" id="E8UWX0"/>
<dbReference type="Proteomes" id="UP000006844">
    <property type="component" value="Chromosome"/>
</dbReference>
<name>E8UWX0_TERSS</name>
<keyword evidence="1" id="KW-0812">Transmembrane</keyword>
<evidence type="ECO:0000313" key="3">
    <source>
        <dbReference type="Proteomes" id="UP000006844"/>
    </source>
</evidence>
<feature type="transmembrane region" description="Helical" evidence="1">
    <location>
        <begin position="274"/>
        <end position="300"/>
    </location>
</feature>
<dbReference type="STRING" id="401053.AciPR4_1026"/>
<feature type="transmembrane region" description="Helical" evidence="1">
    <location>
        <begin position="20"/>
        <end position="40"/>
    </location>
</feature>
<proteinExistence type="predicted"/>
<evidence type="ECO:0000313" key="2">
    <source>
        <dbReference type="EMBL" id="ADV81857.1"/>
    </source>
</evidence>
<accession>E8UWX0</accession>